<name>A0A0A0RW03_9CAUD</name>
<proteinExistence type="predicted"/>
<keyword evidence="3" id="KW-1185">Reference proteome</keyword>
<sequence>MNEYVVMYFVIGAIIAAMTYFFCWNNYDYALAHKKRWEKIVSLLCILVCWPVTIIATAYDQYMYRRRK</sequence>
<gene>
    <name evidence="2" type="ORF">CPT_Seurat25</name>
</gene>
<keyword evidence="1" id="KW-0472">Membrane</keyword>
<dbReference type="Proteomes" id="UP000030205">
    <property type="component" value="Segment"/>
</dbReference>
<accession>A0A0A0RW03</accession>
<dbReference type="KEGG" id="vg:24608636"/>
<dbReference type="GeneID" id="24608636"/>
<keyword evidence="1" id="KW-0812">Transmembrane</keyword>
<feature type="transmembrane region" description="Helical" evidence="1">
    <location>
        <begin position="39"/>
        <end position="59"/>
    </location>
</feature>
<dbReference type="RefSeq" id="YP_009151969.1">
    <property type="nucleotide sequence ID" value="NC_027378.1"/>
</dbReference>
<protein>
    <submittedName>
        <fullName evidence="2">Uncharacterized protein</fullName>
    </submittedName>
</protein>
<feature type="transmembrane region" description="Helical" evidence="1">
    <location>
        <begin position="6"/>
        <end position="27"/>
    </location>
</feature>
<dbReference type="EMBL" id="KM236243">
    <property type="protein sequence ID" value="AIW03888.1"/>
    <property type="molecule type" value="Genomic_DNA"/>
</dbReference>
<evidence type="ECO:0000313" key="2">
    <source>
        <dbReference type="EMBL" id="AIW03888.1"/>
    </source>
</evidence>
<evidence type="ECO:0000256" key="1">
    <source>
        <dbReference type="SAM" id="Phobius"/>
    </source>
</evidence>
<dbReference type="OrthoDB" id="21641at10239"/>
<reference evidence="2 3" key="1">
    <citation type="submission" date="2014-07" db="EMBL/GenBank/DDBJ databases">
        <title>The Complete Genome of Enterotoxigenic Escherichia coli Siphophage Seurat.</title>
        <authorList>
            <person name="Doan D.P."/>
            <person name="Lessor L.E."/>
            <person name="Hernandez A.C."/>
            <person name="Everett G.F.K."/>
        </authorList>
    </citation>
    <scope>NUCLEOTIDE SEQUENCE [LARGE SCALE GENOMIC DNA]</scope>
</reference>
<keyword evidence="1" id="KW-1133">Transmembrane helix</keyword>
<evidence type="ECO:0000313" key="3">
    <source>
        <dbReference type="Proteomes" id="UP000030205"/>
    </source>
</evidence>
<organism evidence="2 3">
    <name type="scientific">Escherichia phage Seurat</name>
    <dbReference type="NCBI Taxonomy" id="1540098"/>
    <lineage>
        <taxon>Viruses</taxon>
        <taxon>Duplodnaviria</taxon>
        <taxon>Heunggongvirae</taxon>
        <taxon>Uroviricota</taxon>
        <taxon>Caudoviricetes</taxon>
        <taxon>Queuovirinae</taxon>
        <taxon>Seuratvirus</taxon>
        <taxon>Seuratvirus seurat</taxon>
    </lineage>
</organism>